<reference evidence="2 3" key="1">
    <citation type="journal article" date="2018" name="Sci. Adv.">
        <title>Multi-heme cytochromes provide a pathway for survival in energy-limited environments.</title>
        <authorList>
            <person name="Deng X."/>
            <person name="Dohmae N."/>
            <person name="Nealson K.H."/>
            <person name="Hashimoto K."/>
            <person name="Okamoto A."/>
        </authorList>
    </citation>
    <scope>NUCLEOTIDE SEQUENCE [LARGE SCALE GENOMIC DNA]</scope>
    <source>
        <strain evidence="2 3">IS5</strain>
    </source>
</reference>
<dbReference type="KEGG" id="dfl:DFE_2186"/>
<dbReference type="AlphaFoldDB" id="A0A2Z6B074"/>
<proteinExistence type="predicted"/>
<protein>
    <submittedName>
        <fullName evidence="2">Uncharacterized protein</fullName>
    </submittedName>
</protein>
<feature type="chain" id="PRO_5016244000" evidence="1">
    <location>
        <begin position="21"/>
        <end position="243"/>
    </location>
</feature>
<dbReference type="SUPFAM" id="SSF53850">
    <property type="entry name" value="Periplasmic binding protein-like II"/>
    <property type="match status" value="1"/>
</dbReference>
<gene>
    <name evidence="2" type="ORF">DFE_2186</name>
</gene>
<evidence type="ECO:0000256" key="1">
    <source>
        <dbReference type="SAM" id="SignalP"/>
    </source>
</evidence>
<evidence type="ECO:0000313" key="2">
    <source>
        <dbReference type="EMBL" id="BBD08912.1"/>
    </source>
</evidence>
<feature type="signal peptide" evidence="1">
    <location>
        <begin position="1"/>
        <end position="20"/>
    </location>
</feature>
<dbReference type="RefSeq" id="WP_126379435.1">
    <property type="nucleotide sequence ID" value="NZ_AP017378.1"/>
</dbReference>
<keyword evidence="1" id="KW-0732">Signal</keyword>
<accession>A0A2Z6B074</accession>
<evidence type="ECO:0000313" key="3">
    <source>
        <dbReference type="Proteomes" id="UP000269883"/>
    </source>
</evidence>
<keyword evidence="3" id="KW-1185">Reference proteome</keyword>
<organism evidence="2 3">
    <name type="scientific">Desulfovibrio ferrophilus</name>
    <dbReference type="NCBI Taxonomy" id="241368"/>
    <lineage>
        <taxon>Bacteria</taxon>
        <taxon>Pseudomonadati</taxon>
        <taxon>Thermodesulfobacteriota</taxon>
        <taxon>Desulfovibrionia</taxon>
        <taxon>Desulfovibrionales</taxon>
        <taxon>Desulfovibrionaceae</taxon>
        <taxon>Desulfovibrio</taxon>
    </lineage>
</organism>
<dbReference type="Proteomes" id="UP000269883">
    <property type="component" value="Chromosome"/>
</dbReference>
<dbReference type="EMBL" id="AP017378">
    <property type="protein sequence ID" value="BBD08912.1"/>
    <property type="molecule type" value="Genomic_DNA"/>
</dbReference>
<dbReference type="OrthoDB" id="368476at2"/>
<sequence>MLRHFLAALLVLTALSSAYAVPLTLKVNTSIKPPLSTVAEDGALDLVLAELFSRVGHELQLLRLPPARALVMVNRGESDVEVPRTAGMELTYTNLVMVSEPIIEYYFVGFTKGASLDQLFWDDLRGRSVAAIRGWKIYEEKVPTAAKTTWVSSPEQLFRMLDHAHAEVALHERYTGNGIIRQMGIQGVREASPPLALRPMYLYVHRRYASLAPRLAVALRTMKQDGTYARLMRSVLGDSFQCK</sequence>
<dbReference type="Gene3D" id="3.40.190.10">
    <property type="entry name" value="Periplasmic binding protein-like II"/>
    <property type="match status" value="2"/>
</dbReference>
<name>A0A2Z6B074_9BACT</name>